<dbReference type="Pfam" id="PF01419">
    <property type="entry name" value="Jacalin"/>
    <property type="match status" value="2"/>
</dbReference>
<dbReference type="SMART" id="SM00915">
    <property type="entry name" value="Jacalin"/>
    <property type="match status" value="1"/>
</dbReference>
<keyword evidence="2" id="KW-0430">Lectin</keyword>
<accession>A0A5J4ZHT6</accession>
<dbReference type="Gene3D" id="2.100.10.30">
    <property type="entry name" value="Jacalin-like lectin domain"/>
    <property type="match status" value="2"/>
</dbReference>
<proteinExistence type="inferred from homology"/>
<evidence type="ECO:0000259" key="3">
    <source>
        <dbReference type="PROSITE" id="PS51752"/>
    </source>
</evidence>
<dbReference type="GO" id="GO:0030246">
    <property type="term" value="F:carbohydrate binding"/>
    <property type="evidence" value="ECO:0007669"/>
    <property type="project" value="UniProtKB-KW"/>
</dbReference>
<dbReference type="PANTHER" id="PTHR46506">
    <property type="entry name" value="OS05G0143600 PROTEIN"/>
    <property type="match status" value="1"/>
</dbReference>
<evidence type="ECO:0000256" key="2">
    <source>
        <dbReference type="ARBA" id="ARBA00022734"/>
    </source>
</evidence>
<dbReference type="Proteomes" id="UP000325577">
    <property type="component" value="Linkage Group LG7"/>
</dbReference>
<evidence type="ECO:0000313" key="5">
    <source>
        <dbReference type="Proteomes" id="UP000325577"/>
    </source>
</evidence>
<dbReference type="PROSITE" id="PS51752">
    <property type="entry name" value="JACALIN_LECTIN"/>
    <property type="match status" value="1"/>
</dbReference>
<gene>
    <name evidence="4" type="ORF">F0562_015624</name>
</gene>
<protein>
    <recommendedName>
        <fullName evidence="3">Jacalin-type lectin domain-containing protein</fullName>
    </recommendedName>
</protein>
<dbReference type="AlphaFoldDB" id="A0A5J4ZHT6"/>
<sequence>MAVAYVQTLYVDDLPEGQDDPMDEDAEPLQPRTAVGFALAGGQNQITGGGEGRHVEGCISVGPWGGSGGSGNEWHDKAKGDITKIIIVHGWAIHSILFKSHNDDGSLEYSNKFGGQAGMQLNQQGSFFSFPMEGGVIVGFHGRACQFLDAIGVYVKPLSSVSGYENY</sequence>
<keyword evidence="5" id="KW-1185">Reference proteome</keyword>
<comment type="similarity">
    <text evidence="1">Belongs to the jacalin lectin family.</text>
</comment>
<evidence type="ECO:0000313" key="4">
    <source>
        <dbReference type="EMBL" id="KAA8518150.1"/>
    </source>
</evidence>
<organism evidence="4 5">
    <name type="scientific">Nyssa sinensis</name>
    <dbReference type="NCBI Taxonomy" id="561372"/>
    <lineage>
        <taxon>Eukaryota</taxon>
        <taxon>Viridiplantae</taxon>
        <taxon>Streptophyta</taxon>
        <taxon>Embryophyta</taxon>
        <taxon>Tracheophyta</taxon>
        <taxon>Spermatophyta</taxon>
        <taxon>Magnoliopsida</taxon>
        <taxon>eudicotyledons</taxon>
        <taxon>Gunneridae</taxon>
        <taxon>Pentapetalae</taxon>
        <taxon>asterids</taxon>
        <taxon>Cornales</taxon>
        <taxon>Nyssaceae</taxon>
        <taxon>Nyssa</taxon>
    </lineage>
</organism>
<dbReference type="OrthoDB" id="581739at2759"/>
<name>A0A5J4ZHT6_9ASTE</name>
<evidence type="ECO:0000256" key="1">
    <source>
        <dbReference type="ARBA" id="ARBA00006568"/>
    </source>
</evidence>
<reference evidence="4 5" key="1">
    <citation type="submission" date="2019-09" db="EMBL/GenBank/DDBJ databases">
        <title>A chromosome-level genome assembly of the Chinese tupelo Nyssa sinensis.</title>
        <authorList>
            <person name="Yang X."/>
            <person name="Kang M."/>
            <person name="Yang Y."/>
            <person name="Xiong H."/>
            <person name="Wang M."/>
            <person name="Zhang Z."/>
            <person name="Wang Z."/>
            <person name="Wu H."/>
            <person name="Ma T."/>
            <person name="Liu J."/>
            <person name="Xi Z."/>
        </authorList>
    </citation>
    <scope>NUCLEOTIDE SEQUENCE [LARGE SCALE GENOMIC DNA]</scope>
    <source>
        <strain evidence="4">J267</strain>
        <tissue evidence="4">Leaf</tissue>
    </source>
</reference>
<dbReference type="SUPFAM" id="SSF51101">
    <property type="entry name" value="Mannose-binding lectins"/>
    <property type="match status" value="1"/>
</dbReference>
<feature type="domain" description="Jacalin-type lectin" evidence="3">
    <location>
        <begin position="4"/>
        <end position="157"/>
    </location>
</feature>
<dbReference type="EMBL" id="CM018050">
    <property type="protein sequence ID" value="KAA8518150.1"/>
    <property type="molecule type" value="Genomic_DNA"/>
</dbReference>
<dbReference type="InterPro" id="IPR036404">
    <property type="entry name" value="Jacalin-like_lectin_dom_sf"/>
</dbReference>
<dbReference type="InterPro" id="IPR001229">
    <property type="entry name" value="Jacalin-like_lectin_dom"/>
</dbReference>